<evidence type="ECO:0000313" key="2">
    <source>
        <dbReference type="EMBL" id="KAK1727448.1"/>
    </source>
</evidence>
<accession>A0AAD8UTF6</accession>
<protein>
    <submittedName>
        <fullName evidence="2">Uncharacterized protein</fullName>
    </submittedName>
</protein>
<sequence length="445" mass="51614">MGDKPEELGKKLKDLMEAKAPRVLGSTPKLADNTVYVSGSVAECGRKFHDLASSFNDLASSSFAGATEVRVMIRFHKPDVKDWIDRQYQRRANDAKFKTADARSRARMLATNNSSHFAPPPASECDPSISGFSAPRERYPERHSRERSPPQYQQREVQQYRLRDDHSRGGSRHRDTSPFYQSETQRSTHEAGSSRDAQRLSAAKEWAQRQSLLVNKPVKDKWTWQSRTYPPYRKKVHLTRQRQAEFETRGLECLDSSKRFKIAAVCGSCGHKHHYLCDCPIPDESGFVSGCPLCNTTAHNWDDCQRSGELSWVQQYEIMFYRRINMPPIRSRKPWILWEKERIDQGFTSWDLRGVYPWTLAFVARLKQVECPWVRFEFKRWREQRANLPKDPETHRYSAEQLIGHRPLFEERDASSEDNVRDSGNSLQSGFNAAVEWSSFRGDMN</sequence>
<feature type="region of interest" description="Disordered" evidence="1">
    <location>
        <begin position="112"/>
        <end position="202"/>
    </location>
</feature>
<proteinExistence type="predicted"/>
<evidence type="ECO:0000256" key="1">
    <source>
        <dbReference type="SAM" id="MobiDB-lite"/>
    </source>
</evidence>
<comment type="caution">
    <text evidence="2">The sequence shown here is derived from an EMBL/GenBank/DDBJ whole genome shotgun (WGS) entry which is preliminary data.</text>
</comment>
<dbReference type="RefSeq" id="XP_060367503.1">
    <property type="nucleotide sequence ID" value="XM_060510293.1"/>
</dbReference>
<reference evidence="2" key="1">
    <citation type="submission" date="2021-12" db="EMBL/GenBank/DDBJ databases">
        <title>Comparative genomics, transcriptomics and evolutionary studies reveal genomic signatures of adaptation to plant cell wall in hemibiotrophic fungi.</title>
        <authorList>
            <consortium name="DOE Joint Genome Institute"/>
            <person name="Baroncelli R."/>
            <person name="Diaz J.F."/>
            <person name="Benocci T."/>
            <person name="Peng M."/>
            <person name="Battaglia E."/>
            <person name="Haridas S."/>
            <person name="Andreopoulos W."/>
            <person name="Labutti K."/>
            <person name="Pangilinan J."/>
            <person name="Floch G.L."/>
            <person name="Makela M.R."/>
            <person name="Henrissat B."/>
            <person name="Grigoriev I.V."/>
            <person name="Crouch J.A."/>
            <person name="De Vries R.P."/>
            <person name="Sukno S.A."/>
            <person name="Thon M.R."/>
        </authorList>
    </citation>
    <scope>NUCLEOTIDE SEQUENCE</scope>
    <source>
        <strain evidence="2">CBS 112980</strain>
    </source>
</reference>
<dbReference type="GeneID" id="85394192"/>
<dbReference type="AlphaFoldDB" id="A0AAD8UTF6"/>
<dbReference type="EMBL" id="JAHMHS010000024">
    <property type="protein sequence ID" value="KAK1727448.1"/>
    <property type="molecule type" value="Genomic_DNA"/>
</dbReference>
<feature type="compositionally biased region" description="Basic and acidic residues" evidence="1">
    <location>
        <begin position="135"/>
        <end position="148"/>
    </location>
</feature>
<organism evidence="2 3">
    <name type="scientific">Glomerella acutata</name>
    <name type="common">Colletotrichum acutatum</name>
    <dbReference type="NCBI Taxonomy" id="27357"/>
    <lineage>
        <taxon>Eukaryota</taxon>
        <taxon>Fungi</taxon>
        <taxon>Dikarya</taxon>
        <taxon>Ascomycota</taxon>
        <taxon>Pezizomycotina</taxon>
        <taxon>Sordariomycetes</taxon>
        <taxon>Hypocreomycetidae</taxon>
        <taxon>Glomerellales</taxon>
        <taxon>Glomerellaceae</taxon>
        <taxon>Colletotrichum</taxon>
        <taxon>Colletotrichum acutatum species complex</taxon>
    </lineage>
</organism>
<name>A0AAD8UTF6_GLOAC</name>
<dbReference type="Proteomes" id="UP001244207">
    <property type="component" value="Unassembled WGS sequence"/>
</dbReference>
<keyword evidence="3" id="KW-1185">Reference proteome</keyword>
<feature type="compositionally biased region" description="Basic and acidic residues" evidence="1">
    <location>
        <begin position="161"/>
        <end position="176"/>
    </location>
</feature>
<gene>
    <name evidence="2" type="ORF">BDZ83DRAFT_649564</name>
</gene>
<feature type="compositionally biased region" description="Basic and acidic residues" evidence="1">
    <location>
        <begin position="186"/>
        <end position="198"/>
    </location>
</feature>
<evidence type="ECO:0000313" key="3">
    <source>
        <dbReference type="Proteomes" id="UP001244207"/>
    </source>
</evidence>